<evidence type="ECO:0000313" key="2">
    <source>
        <dbReference type="Proteomes" id="UP000012164"/>
    </source>
</evidence>
<dbReference type="EMBL" id="AKWR02000161">
    <property type="protein sequence ID" value="EMJ35697.1"/>
    <property type="molecule type" value="Genomic_DNA"/>
</dbReference>
<dbReference type="AlphaFoldDB" id="A0A0F6ICC2"/>
<organism evidence="1 2">
    <name type="scientific">Leptospira interrogans str. FPW1039</name>
    <dbReference type="NCBI Taxonomy" id="1193040"/>
    <lineage>
        <taxon>Bacteria</taxon>
        <taxon>Pseudomonadati</taxon>
        <taxon>Spirochaetota</taxon>
        <taxon>Spirochaetia</taxon>
        <taxon>Leptospirales</taxon>
        <taxon>Leptospiraceae</taxon>
        <taxon>Leptospira</taxon>
    </lineage>
</organism>
<sequence length="37" mass="4296">MAPHLFTNAILNEKPVKVFNYGNLERDFTFVGDIKKK</sequence>
<reference evidence="1 2" key="1">
    <citation type="submission" date="2013-01" db="EMBL/GenBank/DDBJ databases">
        <authorList>
            <person name="Harkins D.M."/>
            <person name="Durkin A.S."/>
            <person name="Brinkac L.M."/>
            <person name="Haft D.H."/>
            <person name="Selengut J.D."/>
            <person name="Sanka R."/>
            <person name="DePew J."/>
            <person name="Purushe J."/>
            <person name="Peacock S.J."/>
            <person name="Thaipadungpanit J."/>
            <person name="Wuthiekanun V.W."/>
            <person name="Day N.P."/>
            <person name="Vinetz J.M."/>
            <person name="Sutton G.G."/>
            <person name="Nierman W.C."/>
            <person name="Fouts D.E."/>
        </authorList>
    </citation>
    <scope>NUCLEOTIDE SEQUENCE [LARGE SCALE GENOMIC DNA]</scope>
    <source>
        <strain evidence="1 2">FPW1039</strain>
    </source>
</reference>
<name>A0A0F6ICC2_LEPIR</name>
<gene>
    <name evidence="1" type="ORF">LEP1GSC079_0279</name>
</gene>
<evidence type="ECO:0000313" key="1">
    <source>
        <dbReference type="EMBL" id="EMJ35697.1"/>
    </source>
</evidence>
<accession>A0A0F6ICC2</accession>
<dbReference type="Proteomes" id="UP000012164">
    <property type="component" value="Unassembled WGS sequence"/>
</dbReference>
<comment type="caution">
    <text evidence="1">The sequence shown here is derived from an EMBL/GenBank/DDBJ whole genome shotgun (WGS) entry which is preliminary data.</text>
</comment>
<proteinExistence type="predicted"/>
<protein>
    <submittedName>
        <fullName evidence="1">UDP-glucuronate 5'-epimerase family protein</fullName>
    </submittedName>
</protein>